<gene>
    <name evidence="1" type="ORF">BpHYR1_018135</name>
</gene>
<protein>
    <submittedName>
        <fullName evidence="1">Uncharacterized protein</fullName>
    </submittedName>
</protein>
<name>A0A3M7RKP8_BRAPC</name>
<reference evidence="1 2" key="1">
    <citation type="journal article" date="2018" name="Sci. Rep.">
        <title>Genomic signatures of local adaptation to the degree of environmental predictability in rotifers.</title>
        <authorList>
            <person name="Franch-Gras L."/>
            <person name="Hahn C."/>
            <person name="Garcia-Roger E.M."/>
            <person name="Carmona M.J."/>
            <person name="Serra M."/>
            <person name="Gomez A."/>
        </authorList>
    </citation>
    <scope>NUCLEOTIDE SEQUENCE [LARGE SCALE GENOMIC DNA]</scope>
    <source>
        <strain evidence="1">HYR1</strain>
    </source>
</reference>
<organism evidence="1 2">
    <name type="scientific">Brachionus plicatilis</name>
    <name type="common">Marine rotifer</name>
    <name type="synonym">Brachionus muelleri</name>
    <dbReference type="NCBI Taxonomy" id="10195"/>
    <lineage>
        <taxon>Eukaryota</taxon>
        <taxon>Metazoa</taxon>
        <taxon>Spiralia</taxon>
        <taxon>Gnathifera</taxon>
        <taxon>Rotifera</taxon>
        <taxon>Eurotatoria</taxon>
        <taxon>Monogononta</taxon>
        <taxon>Pseudotrocha</taxon>
        <taxon>Ploima</taxon>
        <taxon>Brachionidae</taxon>
        <taxon>Brachionus</taxon>
    </lineage>
</organism>
<keyword evidence="2" id="KW-1185">Reference proteome</keyword>
<dbReference type="Proteomes" id="UP000276133">
    <property type="component" value="Unassembled WGS sequence"/>
</dbReference>
<dbReference type="AlphaFoldDB" id="A0A3M7RKP8"/>
<sequence length="72" mass="7964">MTASFTFCPKYDSAVSFILVKTIELISSGEKNTLEVSKNYIQTSFDIGIILEEAFTNQLYKASSINGAFLTL</sequence>
<proteinExistence type="predicted"/>
<comment type="caution">
    <text evidence="1">The sequence shown here is derived from an EMBL/GenBank/DDBJ whole genome shotgun (WGS) entry which is preliminary data.</text>
</comment>
<dbReference type="OrthoDB" id="10262835at2759"/>
<evidence type="ECO:0000313" key="1">
    <source>
        <dbReference type="EMBL" id="RNA24054.1"/>
    </source>
</evidence>
<dbReference type="EMBL" id="REGN01003176">
    <property type="protein sequence ID" value="RNA24054.1"/>
    <property type="molecule type" value="Genomic_DNA"/>
</dbReference>
<accession>A0A3M7RKP8</accession>
<evidence type="ECO:0000313" key="2">
    <source>
        <dbReference type="Proteomes" id="UP000276133"/>
    </source>
</evidence>